<dbReference type="Pfam" id="PF03137">
    <property type="entry name" value="OATP"/>
    <property type="match status" value="1"/>
</dbReference>
<gene>
    <name evidence="11" type="ORF">ACJMK2_036711</name>
</gene>
<evidence type="ECO:0000256" key="8">
    <source>
        <dbReference type="RuleBase" id="RU362056"/>
    </source>
</evidence>
<dbReference type="PANTHER" id="PTHR11388:SF100">
    <property type="entry name" value="SOLUTE CARRIER ORGANIC ANION TRANSPORTER FAMILY MEMBER 4A1"/>
    <property type="match status" value="1"/>
</dbReference>
<dbReference type="Proteomes" id="UP001634394">
    <property type="component" value="Unassembled WGS sequence"/>
</dbReference>
<dbReference type="InterPro" id="IPR002350">
    <property type="entry name" value="Kazal_dom"/>
</dbReference>
<evidence type="ECO:0000259" key="10">
    <source>
        <dbReference type="PROSITE" id="PS51465"/>
    </source>
</evidence>
<comment type="caution">
    <text evidence="11">The sequence shown here is derived from an EMBL/GenBank/DDBJ whole genome shotgun (WGS) entry which is preliminary data.</text>
</comment>
<dbReference type="AlphaFoldDB" id="A0ABD3WJF6"/>
<keyword evidence="5 8" id="KW-1133">Transmembrane helix</keyword>
<dbReference type="InterPro" id="IPR036058">
    <property type="entry name" value="Kazal_dom_sf"/>
</dbReference>
<evidence type="ECO:0000256" key="4">
    <source>
        <dbReference type="ARBA" id="ARBA00022692"/>
    </source>
</evidence>
<dbReference type="GO" id="GO:0005886">
    <property type="term" value="C:plasma membrane"/>
    <property type="evidence" value="ECO:0007669"/>
    <property type="project" value="UniProtKB-SubCell"/>
</dbReference>
<evidence type="ECO:0000256" key="3">
    <source>
        <dbReference type="ARBA" id="ARBA00022475"/>
    </source>
</evidence>
<evidence type="ECO:0000256" key="1">
    <source>
        <dbReference type="ARBA" id="ARBA00004651"/>
    </source>
</evidence>
<feature type="transmembrane region" description="Helical" evidence="8">
    <location>
        <begin position="268"/>
        <end position="289"/>
    </location>
</feature>
<evidence type="ECO:0000256" key="5">
    <source>
        <dbReference type="ARBA" id="ARBA00022989"/>
    </source>
</evidence>
<feature type="transmembrane region" description="Helical" evidence="8">
    <location>
        <begin position="170"/>
        <end position="189"/>
    </location>
</feature>
<dbReference type="InterPro" id="IPR020846">
    <property type="entry name" value="MFS_dom"/>
</dbReference>
<keyword evidence="7" id="KW-1015">Disulfide bond</keyword>
<dbReference type="Pfam" id="PF07648">
    <property type="entry name" value="Kazal_2"/>
    <property type="match status" value="1"/>
</dbReference>
<feature type="transmembrane region" description="Helical" evidence="8">
    <location>
        <begin position="390"/>
        <end position="417"/>
    </location>
</feature>
<feature type="transmembrane region" description="Helical" evidence="8">
    <location>
        <begin position="143"/>
        <end position="164"/>
    </location>
</feature>
<feature type="transmembrane region" description="Helical" evidence="8">
    <location>
        <begin position="461"/>
        <end position="480"/>
    </location>
</feature>
<dbReference type="InterPro" id="IPR036259">
    <property type="entry name" value="MFS_trans_sf"/>
</dbReference>
<feature type="transmembrane region" description="Helical" evidence="8">
    <location>
        <begin position="623"/>
        <end position="641"/>
    </location>
</feature>
<keyword evidence="3" id="KW-1003">Cell membrane</keyword>
<evidence type="ECO:0000256" key="6">
    <source>
        <dbReference type="ARBA" id="ARBA00023136"/>
    </source>
</evidence>
<name>A0ABD3WJF6_SINWO</name>
<dbReference type="SUPFAM" id="SSF100895">
    <property type="entry name" value="Kazal-type serine protease inhibitors"/>
    <property type="match status" value="1"/>
</dbReference>
<evidence type="ECO:0000256" key="2">
    <source>
        <dbReference type="ARBA" id="ARBA00009657"/>
    </source>
</evidence>
<keyword evidence="8" id="KW-0813">Transport</keyword>
<organism evidence="11 12">
    <name type="scientific">Sinanodonta woodiana</name>
    <name type="common">Chinese pond mussel</name>
    <name type="synonym">Anodonta woodiana</name>
    <dbReference type="NCBI Taxonomy" id="1069815"/>
    <lineage>
        <taxon>Eukaryota</taxon>
        <taxon>Metazoa</taxon>
        <taxon>Spiralia</taxon>
        <taxon>Lophotrochozoa</taxon>
        <taxon>Mollusca</taxon>
        <taxon>Bivalvia</taxon>
        <taxon>Autobranchia</taxon>
        <taxon>Heteroconchia</taxon>
        <taxon>Palaeoheterodonta</taxon>
        <taxon>Unionida</taxon>
        <taxon>Unionoidea</taxon>
        <taxon>Unionidae</taxon>
        <taxon>Unioninae</taxon>
        <taxon>Sinanodonta</taxon>
    </lineage>
</organism>
<reference evidence="11 12" key="1">
    <citation type="submission" date="2024-11" db="EMBL/GenBank/DDBJ databases">
        <title>Chromosome-level genome assembly of the freshwater bivalve Anodonta woodiana.</title>
        <authorList>
            <person name="Chen X."/>
        </authorList>
    </citation>
    <scope>NUCLEOTIDE SEQUENCE [LARGE SCALE GENOMIC DNA]</scope>
    <source>
        <strain evidence="11">MN2024</strain>
        <tissue evidence="11">Gills</tissue>
    </source>
</reference>
<evidence type="ECO:0000313" key="12">
    <source>
        <dbReference type="Proteomes" id="UP001634394"/>
    </source>
</evidence>
<dbReference type="NCBIfam" id="TIGR00805">
    <property type="entry name" value="oat"/>
    <property type="match status" value="1"/>
</dbReference>
<keyword evidence="12" id="KW-1185">Reference proteome</keyword>
<dbReference type="EMBL" id="JBJQND010000006">
    <property type="protein sequence ID" value="KAL3873615.1"/>
    <property type="molecule type" value="Genomic_DNA"/>
</dbReference>
<keyword evidence="8" id="KW-0406">Ion transport</keyword>
<feature type="transmembrane region" description="Helical" evidence="8">
    <location>
        <begin position="672"/>
        <end position="694"/>
    </location>
</feature>
<keyword evidence="6 8" id="KW-0472">Membrane</keyword>
<dbReference type="PANTHER" id="PTHR11388">
    <property type="entry name" value="ORGANIC ANION TRANSPORTER"/>
    <property type="match status" value="1"/>
</dbReference>
<dbReference type="Gene3D" id="1.20.1250.20">
    <property type="entry name" value="MFS general substrate transporter like domains"/>
    <property type="match status" value="1"/>
</dbReference>
<comment type="subcellular location">
    <subcellularLocation>
        <location evidence="1 8">Cell membrane</location>
        <topology evidence="1 8">Multi-pass membrane protein</topology>
    </subcellularLocation>
</comment>
<keyword evidence="4 8" id="KW-0812">Transmembrane</keyword>
<dbReference type="InterPro" id="IPR004156">
    <property type="entry name" value="OATP"/>
</dbReference>
<dbReference type="SUPFAM" id="SSF103473">
    <property type="entry name" value="MFS general substrate transporter"/>
    <property type="match status" value="1"/>
</dbReference>
<comment type="similarity">
    <text evidence="2 8">Belongs to the organo anion transporter (TC 2.A.60) family.</text>
</comment>
<feature type="transmembrane region" description="Helical" evidence="8">
    <location>
        <begin position="319"/>
        <end position="341"/>
    </location>
</feature>
<dbReference type="PROSITE" id="PS51465">
    <property type="entry name" value="KAZAL_2"/>
    <property type="match status" value="1"/>
</dbReference>
<sequence>MNKNMDKLYHKTNYGTENQMVNSKDSYSFKVGNKLDKDGSYDNAAYTSSTEDVHVSVYPSTPVVVTEAAHPKENTEKKKANLETRYGYESCKPSCCQIFNNVGFFVLWAFLLCFVEGFAVNGVGNAGLPSIEKQFKLTSSKSALIPSSQDIGALVVVLFTSFIGSRYNKASWVASGSLIMAVGSFIFIIPHMAKKYQYSESVDAGQNGECNVNATSVGGGSGPPPCGGEGEEYLGVFSIAQIIHGIGFTPMFTLGTVYIDENGEHTKAAVYIGLTYAAAAIGIACGFFAGGQMVQNFFVEFERVPSVDFDARDPRWVGAWWLGFVPTCIAFVLLAVPLFGFPKYLPGNKRAVTPNGGRTEEETNTSILSLMKKIVVSFFKAVLRLIGNPIFMLLTIGGAVNTLIMFGVSAFSFKFLAEQYNMPFDEAGLLLGGLILVGSFGMFLGGLLIRLFRLEMVGMTRLAALASFLAAVMGIAYLAGCPNVKMAGLEVSYPGEESISGYKAKCQGPCNCTEEILNVVCGNDRIVYYSPCHAGCTKAPATPTSPYQNCQCVATSLNITIDDQRSTAVSGRCDDGCINLRILAPCLFFMMLAVLTSTTPVSMSTLRCVDDDIQPMALGMQWMILRLLGSIPGPVLIGTVLDKACLIWRGGSCGSQGFCMLYSHDKLSLGILLWWVITMMIGCLLFSGAAIFAMRNRGSFDIKSKS</sequence>
<evidence type="ECO:0000313" key="11">
    <source>
        <dbReference type="EMBL" id="KAL3873615.1"/>
    </source>
</evidence>
<accession>A0ABD3WJF6</accession>
<feature type="transmembrane region" description="Helical" evidence="8">
    <location>
        <begin position="582"/>
        <end position="602"/>
    </location>
</feature>
<evidence type="ECO:0000256" key="7">
    <source>
        <dbReference type="ARBA" id="ARBA00023157"/>
    </source>
</evidence>
<dbReference type="PROSITE" id="PS50850">
    <property type="entry name" value="MFS"/>
    <property type="match status" value="1"/>
</dbReference>
<dbReference type="GO" id="GO:0006811">
    <property type="term" value="P:monoatomic ion transport"/>
    <property type="evidence" value="ECO:0007669"/>
    <property type="project" value="UniProtKB-KW"/>
</dbReference>
<proteinExistence type="inferred from homology"/>
<protein>
    <recommendedName>
        <fullName evidence="8">Solute carrier organic anion transporter family member</fullName>
    </recommendedName>
</protein>
<evidence type="ECO:0000259" key="9">
    <source>
        <dbReference type="PROSITE" id="PS50850"/>
    </source>
</evidence>
<feature type="domain" description="Major facilitator superfamily (MFS) profile" evidence="9">
    <location>
        <begin position="105"/>
        <end position="699"/>
    </location>
</feature>
<feature type="transmembrane region" description="Helical" evidence="8">
    <location>
        <begin position="429"/>
        <end position="449"/>
    </location>
</feature>
<feature type="domain" description="Kazal-like" evidence="10">
    <location>
        <begin position="500"/>
        <end position="551"/>
    </location>
</feature>
<feature type="transmembrane region" description="Helical" evidence="8">
    <location>
        <begin position="102"/>
        <end position="123"/>
    </location>
</feature>
<comment type="caution">
    <text evidence="8">Lacks conserved residue(s) required for the propagation of feature annotation.</text>
</comment>